<dbReference type="Gene3D" id="2.60.120.260">
    <property type="entry name" value="Galactose-binding domain-like"/>
    <property type="match status" value="1"/>
</dbReference>
<dbReference type="AlphaFoldDB" id="A0A060BU32"/>
<dbReference type="InterPro" id="IPR005086">
    <property type="entry name" value="CBM17/28"/>
</dbReference>
<feature type="non-terminal residue" evidence="3">
    <location>
        <position position="154"/>
    </location>
</feature>
<evidence type="ECO:0000313" key="3">
    <source>
        <dbReference type="EMBL" id="AIA86424.1"/>
    </source>
</evidence>
<dbReference type="EMBL" id="KF119158">
    <property type="protein sequence ID" value="AIA86424.1"/>
    <property type="molecule type" value="Genomic_DNA"/>
</dbReference>
<dbReference type="SUPFAM" id="SSF49785">
    <property type="entry name" value="Galactose-binding domain-like"/>
    <property type="match status" value="1"/>
</dbReference>
<feature type="non-terminal residue" evidence="3">
    <location>
        <position position="1"/>
    </location>
</feature>
<feature type="domain" description="Carbohydrate binding module family 17/28" evidence="1">
    <location>
        <begin position="3"/>
        <end position="68"/>
    </location>
</feature>
<sequence length="154" mass="16323">VTTIPLADLSKYQKTTDGLYKFTCSYNLDNLTNNKVIDSDTLLRDIIIIVADDNSDFSGKMYLDNIGFSTKLPSQNKVHSITGTALSGGSVTATPATAEAGTKITVKATPENGYKLKAGSLKYTYGGTSYAISGGSFIMPDADVTLSAEFVKAN</sequence>
<dbReference type="InterPro" id="IPR008979">
    <property type="entry name" value="Galactose-bd-like_sf"/>
</dbReference>
<feature type="domain" description="Bacterial repeat" evidence="2">
    <location>
        <begin position="80"/>
        <end position="152"/>
    </location>
</feature>
<dbReference type="GO" id="GO:0030245">
    <property type="term" value="P:cellulose catabolic process"/>
    <property type="evidence" value="ECO:0007669"/>
    <property type="project" value="InterPro"/>
</dbReference>
<reference evidence="3" key="1">
    <citation type="journal article" date="2013" name="Environ. Microbiol.">
        <title>Seasonally variable intestinal metagenomes of the red palm weevil (Rhynchophorus ferrugineus).</title>
        <authorList>
            <person name="Jia S."/>
            <person name="Zhang X."/>
            <person name="Zhang G."/>
            <person name="Yin A."/>
            <person name="Zhang S."/>
            <person name="Li F."/>
            <person name="Wang L."/>
            <person name="Zhao D."/>
            <person name="Yun Q."/>
            <person name="Tala"/>
            <person name="Wang J."/>
            <person name="Sun G."/>
            <person name="Baabdullah M."/>
            <person name="Yu X."/>
            <person name="Hu S."/>
            <person name="Al-Mssallem I.S."/>
            <person name="Yu J."/>
        </authorList>
    </citation>
    <scope>NUCLEOTIDE SEQUENCE</scope>
</reference>
<name>A0A060BU32_9FIRM</name>
<protein>
    <submittedName>
        <fullName evidence="3">CAZy families GH5|CBM28 protein</fullName>
    </submittedName>
</protein>
<organism evidence="3">
    <name type="scientific">uncultured Anaerocellum sp</name>
    <dbReference type="NCBI Taxonomy" id="1434688"/>
    <lineage>
        <taxon>Bacteria</taxon>
        <taxon>Bacillati</taxon>
        <taxon>Bacillota</taxon>
        <taxon>Bacillota incertae sedis</taxon>
        <taxon>Caldicellulosiruptorales</taxon>
        <taxon>Caldicellulosiruptoraceae</taxon>
        <taxon>Anaerocellum</taxon>
        <taxon>environmental samples</taxon>
    </lineage>
</organism>
<proteinExistence type="predicted"/>
<dbReference type="GO" id="GO:0008810">
    <property type="term" value="F:cellulase activity"/>
    <property type="evidence" value="ECO:0007669"/>
    <property type="project" value="InterPro"/>
</dbReference>
<accession>A0A060BU32</accession>
<evidence type="ECO:0000259" key="1">
    <source>
        <dbReference type="Pfam" id="PF03424"/>
    </source>
</evidence>
<dbReference type="Pfam" id="PF03424">
    <property type="entry name" value="CBM_17_28"/>
    <property type="match status" value="1"/>
</dbReference>
<evidence type="ECO:0000259" key="2">
    <source>
        <dbReference type="Pfam" id="PF18998"/>
    </source>
</evidence>
<dbReference type="InterPro" id="IPR044060">
    <property type="entry name" value="Bacterial_rp_domain"/>
</dbReference>
<dbReference type="Pfam" id="PF18998">
    <property type="entry name" value="Flg_new_2"/>
    <property type="match status" value="1"/>
</dbReference>